<proteinExistence type="predicted"/>
<dbReference type="OrthoDB" id="3645724at2759"/>
<gene>
    <name evidence="1" type="ORF">BDV23DRAFT_188928</name>
</gene>
<dbReference type="GO" id="GO:0008237">
    <property type="term" value="F:metallopeptidase activity"/>
    <property type="evidence" value="ECO:0007669"/>
    <property type="project" value="InterPro"/>
</dbReference>
<sequence>MVSLFRKLFLLGDSQIPLPTHINIAVTVSSFTLHKHGSDDEFHITLEATLPQTPNTPDKLLTILVFGTLLDPSGIALYENGFDFINIDTGAPAKRPNLTKHYSFGGISDIPIEPQFERYFVTLQPGVPHQVMFTLRPCPRNQPHSKENPERLRAACGELVITNENEAIVAAGFSHVTHLEVGSTYRVEFGNKLNLISWYRYGPKEQVLERQGAGGGLAKQRRELVGDSGMQPIPLVMQGSASFTVEEQITKRSLPRLVNFDNNNADDRKRNLKIRQAFRDSLQLMDYVINGINDGVFKQYFNEVDKSKVQNVFQKALGSDPARGADELGELYITNIDVNNECGDDPTLLAYTGKDDKGNQLIHLCDRLYNKPLIKDVKCEDLGDTVGATMAVMGATLLHEFL</sequence>
<name>A0A5N7BSM7_PETAA</name>
<protein>
    <submittedName>
        <fullName evidence="1">Uncharacterized protein</fullName>
    </submittedName>
</protein>
<evidence type="ECO:0000313" key="1">
    <source>
        <dbReference type="EMBL" id="KAE8384749.1"/>
    </source>
</evidence>
<accession>A0A5N7BSM7</accession>
<dbReference type="Gene3D" id="3.40.390.10">
    <property type="entry name" value="Collagenase (Catalytic Domain)"/>
    <property type="match status" value="1"/>
</dbReference>
<organism evidence="1">
    <name type="scientific">Petromyces alliaceus</name>
    <name type="common">Aspergillus alliaceus</name>
    <dbReference type="NCBI Taxonomy" id="209559"/>
    <lineage>
        <taxon>Eukaryota</taxon>
        <taxon>Fungi</taxon>
        <taxon>Dikarya</taxon>
        <taxon>Ascomycota</taxon>
        <taxon>Pezizomycotina</taxon>
        <taxon>Eurotiomycetes</taxon>
        <taxon>Eurotiomycetidae</taxon>
        <taxon>Eurotiales</taxon>
        <taxon>Aspergillaceae</taxon>
        <taxon>Aspergillus</taxon>
        <taxon>Aspergillus subgen. Circumdati</taxon>
    </lineage>
</organism>
<dbReference type="InterPro" id="IPR024079">
    <property type="entry name" value="MetalloPept_cat_dom_sf"/>
</dbReference>
<reference evidence="1" key="1">
    <citation type="submission" date="2019-04" db="EMBL/GenBank/DDBJ databases">
        <title>Friends and foes A comparative genomics studyof 23 Aspergillus species from section Flavi.</title>
        <authorList>
            <consortium name="DOE Joint Genome Institute"/>
            <person name="Kjaerbolling I."/>
            <person name="Vesth T."/>
            <person name="Frisvad J.C."/>
            <person name="Nybo J.L."/>
            <person name="Theobald S."/>
            <person name="Kildgaard S."/>
            <person name="Isbrandt T."/>
            <person name="Kuo A."/>
            <person name="Sato A."/>
            <person name="Lyhne E.K."/>
            <person name="Kogle M.E."/>
            <person name="Wiebenga A."/>
            <person name="Kun R.S."/>
            <person name="Lubbers R.J."/>
            <person name="Makela M.R."/>
            <person name="Barry K."/>
            <person name="Chovatia M."/>
            <person name="Clum A."/>
            <person name="Daum C."/>
            <person name="Haridas S."/>
            <person name="He G."/>
            <person name="LaButti K."/>
            <person name="Lipzen A."/>
            <person name="Mondo S."/>
            <person name="Riley R."/>
            <person name="Salamov A."/>
            <person name="Simmons B.A."/>
            <person name="Magnuson J.K."/>
            <person name="Henrissat B."/>
            <person name="Mortensen U.H."/>
            <person name="Larsen T.O."/>
            <person name="Devries R.P."/>
            <person name="Grigoriev I.V."/>
            <person name="Machida M."/>
            <person name="Baker S.E."/>
            <person name="Andersen M.R."/>
        </authorList>
    </citation>
    <scope>NUCLEOTIDE SEQUENCE [LARGE SCALE GENOMIC DNA]</scope>
    <source>
        <strain evidence="1">IBT 14317</strain>
    </source>
</reference>
<dbReference type="EMBL" id="ML735357">
    <property type="protein sequence ID" value="KAE8384749.1"/>
    <property type="molecule type" value="Genomic_DNA"/>
</dbReference>
<dbReference type="AlphaFoldDB" id="A0A5N7BSM7"/>
<dbReference type="Proteomes" id="UP000326877">
    <property type="component" value="Unassembled WGS sequence"/>
</dbReference>